<proteinExistence type="predicted"/>
<dbReference type="EMBL" id="GBRH01277069">
    <property type="protein sequence ID" value="JAD20826.1"/>
    <property type="molecule type" value="Transcribed_RNA"/>
</dbReference>
<evidence type="ECO:0000256" key="1">
    <source>
        <dbReference type="SAM" id="MobiDB-lite"/>
    </source>
</evidence>
<feature type="region of interest" description="Disordered" evidence="1">
    <location>
        <begin position="1"/>
        <end position="77"/>
    </location>
</feature>
<organism evidence="2">
    <name type="scientific">Arundo donax</name>
    <name type="common">Giant reed</name>
    <name type="synonym">Donax arundinaceus</name>
    <dbReference type="NCBI Taxonomy" id="35708"/>
    <lineage>
        <taxon>Eukaryota</taxon>
        <taxon>Viridiplantae</taxon>
        <taxon>Streptophyta</taxon>
        <taxon>Embryophyta</taxon>
        <taxon>Tracheophyta</taxon>
        <taxon>Spermatophyta</taxon>
        <taxon>Magnoliopsida</taxon>
        <taxon>Liliopsida</taxon>
        <taxon>Poales</taxon>
        <taxon>Poaceae</taxon>
        <taxon>PACMAD clade</taxon>
        <taxon>Arundinoideae</taxon>
        <taxon>Arundineae</taxon>
        <taxon>Arundo</taxon>
    </lineage>
</organism>
<dbReference type="AlphaFoldDB" id="A0A0A8Y3F3"/>
<reference evidence="2" key="1">
    <citation type="submission" date="2014-09" db="EMBL/GenBank/DDBJ databases">
        <authorList>
            <person name="Magalhaes I.L.F."/>
            <person name="Oliveira U."/>
            <person name="Santos F.R."/>
            <person name="Vidigal T.H.D.A."/>
            <person name="Brescovit A.D."/>
            <person name="Santos A.J."/>
        </authorList>
    </citation>
    <scope>NUCLEOTIDE SEQUENCE</scope>
    <source>
        <tissue evidence="2">Shoot tissue taken approximately 20 cm above the soil surface</tissue>
    </source>
</reference>
<protein>
    <submittedName>
        <fullName evidence="2">Uncharacterized protein</fullName>
    </submittedName>
</protein>
<accession>A0A0A8Y3F3</accession>
<reference evidence="2" key="2">
    <citation type="journal article" date="2015" name="Data Brief">
        <title>Shoot transcriptome of the giant reed, Arundo donax.</title>
        <authorList>
            <person name="Barrero R.A."/>
            <person name="Guerrero F.D."/>
            <person name="Moolhuijzen P."/>
            <person name="Goolsby J.A."/>
            <person name="Tidwell J."/>
            <person name="Bellgard S.E."/>
            <person name="Bellgard M.I."/>
        </authorList>
    </citation>
    <scope>NUCLEOTIDE SEQUENCE</scope>
    <source>
        <tissue evidence="2">Shoot tissue taken approximately 20 cm above the soil surface</tissue>
    </source>
</reference>
<evidence type="ECO:0000313" key="2">
    <source>
        <dbReference type="EMBL" id="JAD20826.1"/>
    </source>
</evidence>
<name>A0A0A8Y3F3_ARUDO</name>
<sequence length="77" mass="8488">MCALLPASRRQATEAQGVAARRRRCSARGVVARRREASRSRNGTCAGEWSERRSPSRQSTARRSCQLPARRAAVPPP</sequence>